<name>A0A0B0IG31_9BACI</name>
<evidence type="ECO:0000259" key="2">
    <source>
        <dbReference type="Pfam" id="PF07331"/>
    </source>
</evidence>
<feature type="transmembrane region" description="Helical" evidence="1">
    <location>
        <begin position="148"/>
        <end position="169"/>
    </location>
</feature>
<keyword evidence="1" id="KW-0812">Transmembrane</keyword>
<dbReference type="InterPro" id="IPR009936">
    <property type="entry name" value="DUF1468"/>
</dbReference>
<gene>
    <name evidence="3" type="ORF">LQ50_20155</name>
</gene>
<feature type="transmembrane region" description="Helical" evidence="1">
    <location>
        <begin position="103"/>
        <end position="136"/>
    </location>
</feature>
<reference evidence="3 4" key="1">
    <citation type="submission" date="2014-09" db="EMBL/GenBank/DDBJ databases">
        <title>Genome sequencing and annotation of Bacillus Okhensis strain Kh10-101T.</title>
        <authorList>
            <person name="Prakash J.S."/>
        </authorList>
    </citation>
    <scope>NUCLEOTIDE SEQUENCE [LARGE SCALE GENOMIC DNA]</scope>
    <source>
        <strain evidence="4">Kh10-101T</strain>
    </source>
</reference>
<feature type="transmembrane region" description="Helical" evidence="1">
    <location>
        <begin position="30"/>
        <end position="51"/>
    </location>
</feature>
<accession>A0A0B0IG31</accession>
<dbReference type="AlphaFoldDB" id="A0A0B0IG31"/>
<dbReference type="Pfam" id="PF07331">
    <property type="entry name" value="TctB"/>
    <property type="match status" value="1"/>
</dbReference>
<dbReference type="Proteomes" id="UP000030832">
    <property type="component" value="Unassembled WGS sequence"/>
</dbReference>
<dbReference type="RefSeq" id="WP_034632258.1">
    <property type="nucleotide sequence ID" value="NZ_JRJU01000034.1"/>
</dbReference>
<dbReference type="STRING" id="333138.LQ50_20155"/>
<evidence type="ECO:0000256" key="1">
    <source>
        <dbReference type="SAM" id="Phobius"/>
    </source>
</evidence>
<keyword evidence="4" id="KW-1185">Reference proteome</keyword>
<dbReference type="eggNOG" id="ENOG503088V">
    <property type="taxonomic scope" value="Bacteria"/>
</dbReference>
<keyword evidence="1" id="KW-1133">Transmembrane helix</keyword>
<organism evidence="3 4">
    <name type="scientific">Halalkalibacter okhensis</name>
    <dbReference type="NCBI Taxonomy" id="333138"/>
    <lineage>
        <taxon>Bacteria</taxon>
        <taxon>Bacillati</taxon>
        <taxon>Bacillota</taxon>
        <taxon>Bacilli</taxon>
        <taxon>Bacillales</taxon>
        <taxon>Bacillaceae</taxon>
        <taxon>Halalkalibacter</taxon>
    </lineage>
</organism>
<dbReference type="EMBL" id="JRJU01000034">
    <property type="protein sequence ID" value="KHF38631.1"/>
    <property type="molecule type" value="Genomic_DNA"/>
</dbReference>
<protein>
    <recommendedName>
        <fullName evidence="2">DUF1468 domain-containing protein</fullName>
    </recommendedName>
</protein>
<evidence type="ECO:0000313" key="4">
    <source>
        <dbReference type="Proteomes" id="UP000030832"/>
    </source>
</evidence>
<dbReference type="OrthoDB" id="7863779at2"/>
<feature type="transmembrane region" description="Helical" evidence="1">
    <location>
        <begin position="57"/>
        <end position="77"/>
    </location>
</feature>
<comment type="caution">
    <text evidence="3">The sequence shown here is derived from an EMBL/GenBank/DDBJ whole genome shotgun (WGS) entry which is preliminary data.</text>
</comment>
<feature type="domain" description="DUF1468" evidence="2">
    <location>
        <begin position="66"/>
        <end position="168"/>
    </location>
</feature>
<keyword evidence="1" id="KW-0472">Membrane</keyword>
<sequence>MADNKEVAQNMSNESDVDPSLVQKNPVYELVFLLIVGIAVFIAFISALGYHPVSARAPLVVMAPLILLMAVHGFRLFRATDKAYFKDFFDGIIKRKNTEQVKILLFVGWMLILCGLIYVGGHYIGSALFMFILLYFYGKEKLKTSLLLSIIATIVLYCLFEMVFSIELYRGLIYRYFMGYDVF</sequence>
<evidence type="ECO:0000313" key="3">
    <source>
        <dbReference type="EMBL" id="KHF38631.1"/>
    </source>
</evidence>
<proteinExistence type="predicted"/>